<dbReference type="GO" id="GO:0003677">
    <property type="term" value="F:DNA binding"/>
    <property type="evidence" value="ECO:0007669"/>
    <property type="project" value="UniProtKB-KW"/>
</dbReference>
<dbReference type="PANTHER" id="PTHR31744">
    <property type="entry name" value="PROTEIN CUP-SHAPED COTYLEDON 2-RELATED"/>
    <property type="match status" value="1"/>
</dbReference>
<protein>
    <submittedName>
        <fullName evidence="7">NAC domain-containing protein 2</fullName>
    </submittedName>
</protein>
<evidence type="ECO:0000256" key="3">
    <source>
        <dbReference type="ARBA" id="ARBA00023125"/>
    </source>
</evidence>
<dbReference type="FunFam" id="2.170.150.80:FF:000008">
    <property type="entry name" value="NAC domain-containing protein 72-like"/>
    <property type="match status" value="1"/>
</dbReference>
<keyword evidence="8" id="KW-1185">Reference proteome</keyword>
<dbReference type="InterPro" id="IPR036093">
    <property type="entry name" value="NAC_dom_sf"/>
</dbReference>
<evidence type="ECO:0000256" key="4">
    <source>
        <dbReference type="ARBA" id="ARBA00023163"/>
    </source>
</evidence>
<dbReference type="Gene3D" id="2.170.150.80">
    <property type="entry name" value="NAC domain"/>
    <property type="match status" value="1"/>
</dbReference>
<gene>
    <name evidence="7" type="ORF">COCNU_02G004420</name>
</gene>
<feature type="domain" description="NAC" evidence="6">
    <location>
        <begin position="11"/>
        <end position="167"/>
    </location>
</feature>
<organism evidence="7 8">
    <name type="scientific">Cocos nucifera</name>
    <name type="common">Coconut palm</name>
    <dbReference type="NCBI Taxonomy" id="13894"/>
    <lineage>
        <taxon>Eukaryota</taxon>
        <taxon>Viridiplantae</taxon>
        <taxon>Streptophyta</taxon>
        <taxon>Embryophyta</taxon>
        <taxon>Tracheophyta</taxon>
        <taxon>Spermatophyta</taxon>
        <taxon>Magnoliopsida</taxon>
        <taxon>Liliopsida</taxon>
        <taxon>Arecaceae</taxon>
        <taxon>Arecoideae</taxon>
        <taxon>Cocoseae</taxon>
        <taxon>Attaleinae</taxon>
        <taxon>Cocos</taxon>
    </lineage>
</organism>
<dbReference type="SUPFAM" id="SSF101941">
    <property type="entry name" value="NAC domain"/>
    <property type="match status" value="1"/>
</dbReference>
<reference evidence="7" key="2">
    <citation type="submission" date="2019-07" db="EMBL/GenBank/DDBJ databases">
        <authorList>
            <person name="Yang Y."/>
            <person name="Bocs S."/>
            <person name="Baudouin L."/>
        </authorList>
    </citation>
    <scope>NUCLEOTIDE SEQUENCE</scope>
    <source>
        <tissue evidence="7">Spear leaf of Hainan Tall coconut</tissue>
    </source>
</reference>
<dbReference type="PANTHER" id="PTHR31744:SF233">
    <property type="entry name" value="NAC DOMAIN-CONTAINING PROTEIN 72-LIKE"/>
    <property type="match status" value="1"/>
</dbReference>
<comment type="caution">
    <text evidence="7">The sequence shown here is derived from an EMBL/GenBank/DDBJ whole genome shotgun (WGS) entry which is preliminary data.</text>
</comment>
<dbReference type="EMBL" id="CM017873">
    <property type="protein sequence ID" value="KAG1330474.1"/>
    <property type="molecule type" value="Genomic_DNA"/>
</dbReference>
<accession>A0A8K0HYC6</accession>
<proteinExistence type="predicted"/>
<evidence type="ECO:0000256" key="5">
    <source>
        <dbReference type="ARBA" id="ARBA00023242"/>
    </source>
</evidence>
<dbReference type="GO" id="GO:0005634">
    <property type="term" value="C:nucleus"/>
    <property type="evidence" value="ECO:0007669"/>
    <property type="project" value="UniProtKB-SubCell"/>
</dbReference>
<dbReference type="InterPro" id="IPR003441">
    <property type="entry name" value="NAC-dom"/>
</dbReference>
<dbReference type="Pfam" id="PF02365">
    <property type="entry name" value="NAM"/>
    <property type="match status" value="1"/>
</dbReference>
<comment type="subcellular location">
    <subcellularLocation>
        <location evidence="1">Nucleus</location>
    </subcellularLocation>
</comment>
<dbReference type="OrthoDB" id="1921961at2759"/>
<evidence type="ECO:0000256" key="1">
    <source>
        <dbReference type="ARBA" id="ARBA00004123"/>
    </source>
</evidence>
<reference evidence="7" key="1">
    <citation type="journal article" date="2017" name="Gigascience">
        <title>The genome draft of coconut (Cocos nucifera).</title>
        <authorList>
            <person name="Xiao Y."/>
            <person name="Xu P."/>
            <person name="Fan H."/>
            <person name="Baudouin L."/>
            <person name="Xia W."/>
            <person name="Bocs S."/>
            <person name="Xu J."/>
            <person name="Li Q."/>
            <person name="Guo A."/>
            <person name="Zhou L."/>
            <person name="Li J."/>
            <person name="Wu Y."/>
            <person name="Ma Z."/>
            <person name="Armero A."/>
            <person name="Issali A.E."/>
            <person name="Liu N."/>
            <person name="Peng M."/>
            <person name="Yang Y."/>
        </authorList>
    </citation>
    <scope>NUCLEOTIDE SEQUENCE</scope>
    <source>
        <tissue evidence="7">Spear leaf of Hainan Tall coconut</tissue>
    </source>
</reference>
<keyword evidence="5" id="KW-0539">Nucleus</keyword>
<evidence type="ECO:0000313" key="7">
    <source>
        <dbReference type="EMBL" id="KAG1330474.1"/>
    </source>
</evidence>
<keyword evidence="3" id="KW-0238">DNA-binding</keyword>
<sequence>MDGMGLSGSQLPPGFRFHPTDQELIIHYLRKKITSTLTPVTSIIADIDLYKFNPWELPDKAYFGEGEWFFYSPRDRKYPNGTRPNRAAASGYWKATGIDKPILTTGGSQCLGVKKALVFYTGRPPKGVKTDWVMHEYRLLNSNPTFSQKHKGSMRLDDWVLCRVRQKGAMPLQTEEKDLSLHSSQPIINNQFAEKQTTTGEKSGLFEWSDYQLLSYLMGSQNEGKTACENSNHPESTNSSGLDVALGGCGESQLPMVSSVLESIKRKLSFGALDELMLLPPAKRLNCSKGWKKPCGSHDIVSQASVLIPKVVDSDLSR</sequence>
<dbReference type="Proteomes" id="UP000797356">
    <property type="component" value="Chromosome 2"/>
</dbReference>
<evidence type="ECO:0000259" key="6">
    <source>
        <dbReference type="PROSITE" id="PS51005"/>
    </source>
</evidence>
<evidence type="ECO:0000256" key="2">
    <source>
        <dbReference type="ARBA" id="ARBA00023015"/>
    </source>
</evidence>
<dbReference type="AlphaFoldDB" id="A0A8K0HYC6"/>
<name>A0A8K0HYC6_COCNU</name>
<dbReference type="GO" id="GO:0006355">
    <property type="term" value="P:regulation of DNA-templated transcription"/>
    <property type="evidence" value="ECO:0007669"/>
    <property type="project" value="InterPro"/>
</dbReference>
<keyword evidence="4" id="KW-0804">Transcription</keyword>
<evidence type="ECO:0000313" key="8">
    <source>
        <dbReference type="Proteomes" id="UP000797356"/>
    </source>
</evidence>
<dbReference type="PROSITE" id="PS51005">
    <property type="entry name" value="NAC"/>
    <property type="match status" value="1"/>
</dbReference>
<keyword evidence="2" id="KW-0805">Transcription regulation</keyword>